<reference evidence="1 2" key="1">
    <citation type="submission" date="2019-04" db="EMBL/GenBank/DDBJ databases">
        <title>Salinimonas iocasae sp. nov., a halophilic bacterium isolated from the outer tube casing of tubeworms in Okinawa Trough.</title>
        <authorList>
            <person name="Zhang H."/>
            <person name="Wang H."/>
            <person name="Li C."/>
        </authorList>
    </citation>
    <scope>NUCLEOTIDE SEQUENCE [LARGE SCALE GENOMIC DNA]</scope>
    <source>
        <strain evidence="1 2">KX18D6</strain>
        <plasmid evidence="1 2">plas12</plasmid>
    </source>
</reference>
<accession>A0A5B7YJ40</accession>
<dbReference type="Proteomes" id="UP000304912">
    <property type="component" value="Plasmid plas12"/>
</dbReference>
<keyword evidence="2" id="KW-1185">Reference proteome</keyword>
<keyword evidence="1" id="KW-0614">Plasmid</keyword>
<dbReference type="EMBL" id="CP039853">
    <property type="protein sequence ID" value="QCZ95515.1"/>
    <property type="molecule type" value="Genomic_DNA"/>
</dbReference>
<proteinExistence type="predicted"/>
<protein>
    <submittedName>
        <fullName evidence="1">Uncharacterized protein</fullName>
    </submittedName>
</protein>
<geneLocation type="plasmid" evidence="1 2">
    <name>plas12</name>
</geneLocation>
<dbReference type="OrthoDB" id="9819735at2"/>
<gene>
    <name evidence="1" type="ORF">FBQ74_18515</name>
</gene>
<evidence type="ECO:0000313" key="2">
    <source>
        <dbReference type="Proteomes" id="UP000304912"/>
    </source>
</evidence>
<evidence type="ECO:0000313" key="1">
    <source>
        <dbReference type="EMBL" id="QCZ95515.1"/>
    </source>
</evidence>
<dbReference type="AlphaFoldDB" id="A0A5B7YJ40"/>
<name>A0A5B7YJ40_9ALTE</name>
<dbReference type="RefSeq" id="WP_139758202.1">
    <property type="nucleotide sequence ID" value="NZ_CP039853.1"/>
</dbReference>
<organism evidence="1 2">
    <name type="scientific">Salinimonas iocasae</name>
    <dbReference type="NCBI Taxonomy" id="2572577"/>
    <lineage>
        <taxon>Bacteria</taxon>
        <taxon>Pseudomonadati</taxon>
        <taxon>Pseudomonadota</taxon>
        <taxon>Gammaproteobacteria</taxon>
        <taxon>Alteromonadales</taxon>
        <taxon>Alteromonadaceae</taxon>
        <taxon>Alteromonas/Salinimonas group</taxon>
        <taxon>Salinimonas</taxon>
    </lineage>
</organism>
<dbReference type="KEGG" id="salk:FBQ74_18515"/>
<sequence>MSYSKKINPILKLCPLCGRRLTYGSLDDGINTSCKCGFEEAPGSLYILQHLSDVVSEYTQLKGITTLQGIGQDKYSVSKGFALGCYGYLSIIQKRNEAMVFGASAQSALFQGSELFSIVESTKGVLGERLCVNMHEYEPDVIKHLFINQLISLTYVIDETMNISKQSSLERSSDTIYIEDVKSLEMHLPAKATVKSAHEESVSSQLSLNNTDMGMN</sequence>